<evidence type="ECO:0000313" key="8">
    <source>
        <dbReference type="Proteomes" id="UP000032702"/>
    </source>
</evidence>
<dbReference type="InterPro" id="IPR027417">
    <property type="entry name" value="P-loop_NTPase"/>
</dbReference>
<dbReference type="Pfam" id="PF00069">
    <property type="entry name" value="Pkinase"/>
    <property type="match status" value="1"/>
</dbReference>
<dbReference type="PROSITE" id="PS00107">
    <property type="entry name" value="PROTEIN_KINASE_ATP"/>
    <property type="match status" value="1"/>
</dbReference>
<feature type="binding site" evidence="5">
    <location>
        <position position="153"/>
    </location>
    <ligand>
        <name>ATP</name>
        <dbReference type="ChEBI" id="CHEBI:30616"/>
    </ligand>
</feature>
<reference evidence="7 8" key="1">
    <citation type="submission" date="2006-04" db="EMBL/GenBank/DDBJ databases">
        <authorList>
            <person name="Nierman W.C."/>
        </authorList>
    </citation>
    <scope>NUCLEOTIDE SEQUENCE [LARGE SCALE GENOMIC DNA]</scope>
    <source>
        <strain evidence="7 8">DW4/3-1</strain>
    </source>
</reference>
<gene>
    <name evidence="7" type="ORF">STIAU_0994</name>
</gene>
<dbReference type="SUPFAM" id="SSF56436">
    <property type="entry name" value="C-type lectin-like"/>
    <property type="match status" value="1"/>
</dbReference>
<keyword evidence="4 5" id="KW-0067">ATP-binding</keyword>
<dbReference type="InterPro" id="IPR008271">
    <property type="entry name" value="Ser/Thr_kinase_AS"/>
</dbReference>
<protein>
    <submittedName>
        <fullName evidence="7">WD-40 repeat protein, putative</fullName>
    </submittedName>
</protein>
<evidence type="ECO:0000256" key="4">
    <source>
        <dbReference type="ARBA" id="ARBA00022840"/>
    </source>
</evidence>
<name>Q08Q36_STIAD</name>
<dbReference type="Proteomes" id="UP000032702">
    <property type="component" value="Unassembled WGS sequence"/>
</dbReference>
<dbReference type="InterPro" id="IPR000719">
    <property type="entry name" value="Prot_kinase_dom"/>
</dbReference>
<evidence type="ECO:0000259" key="6">
    <source>
        <dbReference type="PROSITE" id="PS50011"/>
    </source>
</evidence>
<evidence type="ECO:0000256" key="1">
    <source>
        <dbReference type="ARBA" id="ARBA00022679"/>
    </source>
</evidence>
<dbReference type="SUPFAM" id="SSF52540">
    <property type="entry name" value="P-loop containing nucleoside triphosphate hydrolases"/>
    <property type="match status" value="1"/>
</dbReference>
<dbReference type="PROSITE" id="PS00675">
    <property type="entry name" value="SIGMA54_INTERACT_1"/>
    <property type="match status" value="1"/>
</dbReference>
<sequence length="1371" mass="151197">MGWCRLRSLPAAAPLAWFSQQADLHFGPPMPRNAGSAEPRCLTDELLAELIDGRLLPEELTRIHHHASTCPECHALLVTVLRGGVQQDIPNAQPPEGPKTLASTDSLPASLEKPWVPPDAFDEFRLLRLIGRGAMGVVYLAHDTSLDREVAVKFIASHQPNARALAHFQIEVRAIARVQHANVVTAFRVGTVAGRPYLVSEYVAGQSLADMPLPMPWRRARALGLGMARGLAAAHRQGVLHRDLKPANVLLTSGGEVKLLDFGLAELVDGDSGDGPPGARTTAGTPRYMAPEIFRGQPATPQSDLYSLGLVLYELCTGTIPPHRHTLRLIKKGQPEPLSPEAPVQSSAPPLTEQVPGIDLDFASLIDRCLHLNPAERFSSAEALRVELERLGQRHDTESLPDGSPYQGLASFEAEHRALFFGRDADIRSVLDRLRRQPLVLIAGDSGVGKSSLCRAGILPRVAQGALDDYRDFRTLTLTPGRLPLTVLAATLAPVLQRTEAELMERLTGEPGWLGATLRATHQDGRGVLVFVDQLEELVTQSDPVQALRFAGLLGELALPAPGVRVLLTVRGDFLTRVGALPGLDEAIERSLYLLQHLKSEGIREAIVGPARSRGVSFESETLLQTLIDQTSQGAGSLPLLQFTLTELWERRDASRACITQASLEAMGGVEGALSRHADHVLARLKPMEQQAARRLLGRLITPEGTRAERSEGELTEDSPEARAALQVLIEGRLLHARTQEGRTHYEIAHEALISNWGTLRRWLNEDAAQRMLRQRLEVASGEWERAHRARDLLWRASQLKEAHAMDISSLRDREKNFLRASRQAALRHRRLLVLATILLVLAAVGLYAGPRLIEQRNRQRAIQALLENASTALQAGKASAQQATSHRKEAIALFDGQSPCPHTQPCPQGPLLPADRKNLAETEWEQALGAFKQANLRFAASEQKIEDALELSNQDPDARKLLVETTYERLTLAERFHARDERIRLTEKFKKLTSGEPLLQQPIEAPARLEIQTTPPGATVELAFIGDTSAEPQPVFANPSEHRIIGTTPLSPLTLPPGTYHLRITAEGREPVSLPLWLERNGHERLQLTLPTVVPAGYAYIPPGCFFMGSADIEALRSFVESPPIYRKCLTGGFFIGKNEVTFRDWLEYLETKGPKAPERRILEEPLFNESSALSLRKLPNGRWQFSFHRRSGETLTALNEDMFRYSTRKKNESQDWRQFPLAGVSANDIQGYLGWLDRSGRLKGARLCSEPEWIRAARGADDRRFPHGNELASADANIDKTYGRQLGSYGPDEVGRHPESASFWGLQDMAGNVFEMVRDMDPLNTSLLLKGSAWYYPEAGALVAARQPIPPNQGDSRIGVRVCASLPTP</sequence>
<dbReference type="Gene3D" id="3.90.1580.10">
    <property type="entry name" value="paralog of FGE (formylglycine-generating enzyme)"/>
    <property type="match status" value="1"/>
</dbReference>
<comment type="caution">
    <text evidence="7">The sequence shown here is derived from an EMBL/GenBank/DDBJ whole genome shotgun (WGS) entry which is preliminary data.</text>
</comment>
<dbReference type="InterPro" id="IPR005532">
    <property type="entry name" value="SUMF_dom"/>
</dbReference>
<dbReference type="PANTHER" id="PTHR43289:SF6">
    <property type="entry name" value="SERINE_THREONINE-PROTEIN KINASE NEKL-3"/>
    <property type="match status" value="1"/>
</dbReference>
<dbReference type="PROSITE" id="PS50011">
    <property type="entry name" value="PROTEIN_KINASE_DOM"/>
    <property type="match status" value="1"/>
</dbReference>
<keyword evidence="3" id="KW-0418">Kinase</keyword>
<dbReference type="CDD" id="cd14014">
    <property type="entry name" value="STKc_PknB_like"/>
    <property type="match status" value="1"/>
</dbReference>
<dbReference type="Gene3D" id="3.30.200.20">
    <property type="entry name" value="Phosphorylase Kinase, domain 1"/>
    <property type="match status" value="1"/>
</dbReference>
<evidence type="ECO:0000256" key="5">
    <source>
        <dbReference type="PROSITE-ProRule" id="PRU10141"/>
    </source>
</evidence>
<proteinExistence type="predicted"/>
<dbReference type="Pfam" id="PF20703">
    <property type="entry name" value="nSTAND1"/>
    <property type="match status" value="1"/>
</dbReference>
<dbReference type="Pfam" id="PF03781">
    <property type="entry name" value="FGE-sulfatase"/>
    <property type="match status" value="1"/>
</dbReference>
<dbReference type="PATRIC" id="fig|378806.16.peg.1372"/>
<evidence type="ECO:0000313" key="7">
    <source>
        <dbReference type="EMBL" id="EAU62598.1"/>
    </source>
</evidence>
<dbReference type="SUPFAM" id="SSF56112">
    <property type="entry name" value="Protein kinase-like (PK-like)"/>
    <property type="match status" value="1"/>
</dbReference>
<feature type="domain" description="Protein kinase" evidence="6">
    <location>
        <begin position="124"/>
        <end position="391"/>
    </location>
</feature>
<organism evidence="7 8">
    <name type="scientific">Stigmatella aurantiaca (strain DW4/3-1)</name>
    <dbReference type="NCBI Taxonomy" id="378806"/>
    <lineage>
        <taxon>Bacteria</taxon>
        <taxon>Pseudomonadati</taxon>
        <taxon>Myxococcota</taxon>
        <taxon>Myxococcia</taxon>
        <taxon>Myxococcales</taxon>
        <taxon>Cystobacterineae</taxon>
        <taxon>Archangiaceae</taxon>
        <taxon>Stigmatella</taxon>
    </lineage>
</organism>
<dbReference type="GO" id="GO:0005524">
    <property type="term" value="F:ATP binding"/>
    <property type="evidence" value="ECO:0007669"/>
    <property type="project" value="UniProtKB-UniRule"/>
</dbReference>
<dbReference type="InterPro" id="IPR017441">
    <property type="entry name" value="Protein_kinase_ATP_BS"/>
</dbReference>
<dbReference type="PANTHER" id="PTHR43289">
    <property type="entry name" value="MITOGEN-ACTIVATED PROTEIN KINASE KINASE KINASE 20-RELATED"/>
    <property type="match status" value="1"/>
</dbReference>
<keyword evidence="2 5" id="KW-0547">Nucleotide-binding</keyword>
<dbReference type="InterPro" id="IPR042095">
    <property type="entry name" value="SUMF_sf"/>
</dbReference>
<keyword evidence="1" id="KW-0808">Transferase</keyword>
<dbReference type="InterPro" id="IPR049052">
    <property type="entry name" value="nSTAND1"/>
</dbReference>
<accession>Q08Q36</accession>
<dbReference type="InterPro" id="IPR011009">
    <property type="entry name" value="Kinase-like_dom_sf"/>
</dbReference>
<dbReference type="InterPro" id="IPR025662">
    <property type="entry name" value="Sigma_54_int_dom_ATP-bd_1"/>
</dbReference>
<dbReference type="PROSITE" id="PS00108">
    <property type="entry name" value="PROTEIN_KINASE_ST"/>
    <property type="match status" value="1"/>
</dbReference>
<evidence type="ECO:0000256" key="2">
    <source>
        <dbReference type="ARBA" id="ARBA00022741"/>
    </source>
</evidence>
<dbReference type="EMBL" id="AAMD01000223">
    <property type="protein sequence ID" value="EAU62598.1"/>
    <property type="molecule type" value="Genomic_DNA"/>
</dbReference>
<dbReference type="Gene3D" id="3.40.50.300">
    <property type="entry name" value="P-loop containing nucleotide triphosphate hydrolases"/>
    <property type="match status" value="1"/>
</dbReference>
<dbReference type="InterPro" id="IPR016187">
    <property type="entry name" value="CTDL_fold"/>
</dbReference>
<evidence type="ECO:0000256" key="3">
    <source>
        <dbReference type="ARBA" id="ARBA00022777"/>
    </source>
</evidence>
<dbReference type="GO" id="GO:0004674">
    <property type="term" value="F:protein serine/threonine kinase activity"/>
    <property type="evidence" value="ECO:0007669"/>
    <property type="project" value="TreeGrafter"/>
</dbReference>
<dbReference type="Gene3D" id="1.10.510.10">
    <property type="entry name" value="Transferase(Phosphotransferase) domain 1"/>
    <property type="match status" value="1"/>
</dbReference>
<dbReference type="SMART" id="SM00220">
    <property type="entry name" value="S_TKc"/>
    <property type="match status" value="1"/>
</dbReference>